<dbReference type="SUPFAM" id="SSF54452">
    <property type="entry name" value="MHC antigen-recognition domain"/>
    <property type="match status" value="1"/>
</dbReference>
<evidence type="ECO:0000256" key="1">
    <source>
        <dbReference type="ARBA" id="ARBA00023180"/>
    </source>
</evidence>
<dbReference type="Gene3D" id="3.10.320.10">
    <property type="entry name" value="Class II Histocompatibility Antigen, M Beta Chain, Chain B, domain 1"/>
    <property type="match status" value="1"/>
</dbReference>
<dbReference type="SMART" id="SM00921">
    <property type="entry name" value="MHC_II_beta"/>
    <property type="match status" value="1"/>
</dbReference>
<dbReference type="GO" id="GO:0019882">
    <property type="term" value="P:antigen processing and presentation"/>
    <property type="evidence" value="ECO:0007669"/>
    <property type="project" value="InterPro"/>
</dbReference>
<feature type="region of interest" description="Disordered" evidence="2">
    <location>
        <begin position="72"/>
        <end position="94"/>
    </location>
</feature>
<protein>
    <submittedName>
        <fullName evidence="4">MHC class II beta antigen</fullName>
    </submittedName>
</protein>
<name>A0A0D3RXN1_GEOTR</name>
<dbReference type="GO" id="GO:0042613">
    <property type="term" value="C:MHC class II protein complex"/>
    <property type="evidence" value="ECO:0007669"/>
    <property type="project" value="InterPro"/>
</dbReference>
<reference evidence="4" key="1">
    <citation type="journal article" date="2015" name="Mol. Ecol.">
        <title>Different ornaments signal male health and MHC variation in two populations of a warbler.</title>
        <authorList>
            <person name="Whittingham L.A."/>
            <person name="Freeman-Gallant C.R."/>
            <person name="Taff C.C."/>
            <person name="Dunn P.O."/>
        </authorList>
    </citation>
    <scope>NUCLEOTIDE SEQUENCE</scope>
</reference>
<dbReference type="GO" id="GO:0006955">
    <property type="term" value="P:immune response"/>
    <property type="evidence" value="ECO:0007669"/>
    <property type="project" value="InterPro"/>
</dbReference>
<feature type="non-terminal residue" evidence="4">
    <location>
        <position position="1"/>
    </location>
</feature>
<evidence type="ECO:0000313" key="4">
    <source>
        <dbReference type="EMBL" id="AJS15278.1"/>
    </source>
</evidence>
<dbReference type="InterPro" id="IPR014745">
    <property type="entry name" value="MHC_II_a/b_N"/>
</dbReference>
<evidence type="ECO:0000256" key="2">
    <source>
        <dbReference type="SAM" id="MobiDB-lite"/>
    </source>
</evidence>
<dbReference type="Pfam" id="PF00969">
    <property type="entry name" value="MHC_II_beta"/>
    <property type="match status" value="1"/>
</dbReference>
<accession>A0A0D3RXN1</accession>
<evidence type="ECO:0000259" key="3">
    <source>
        <dbReference type="SMART" id="SM00921"/>
    </source>
</evidence>
<sequence length="94" mass="10707">VFQEMTTFQCYFTNGTERVRFVERYIYNRMQTWLMFDSDVGHYVGFTPLGSSMPSSRTATRNGWRANGLRWTGTAGTTTRCPDRSSRSAEVSAG</sequence>
<feature type="non-terminal residue" evidence="4">
    <location>
        <position position="94"/>
    </location>
</feature>
<organism evidence="4">
    <name type="scientific">Geothlypis trichas</name>
    <name type="common">Common yellowthroat</name>
    <name type="synonym">Turdus trichas</name>
    <dbReference type="NCBI Taxonomy" id="135433"/>
    <lineage>
        <taxon>Eukaryota</taxon>
        <taxon>Metazoa</taxon>
        <taxon>Chordata</taxon>
        <taxon>Craniata</taxon>
        <taxon>Vertebrata</taxon>
        <taxon>Euteleostomi</taxon>
        <taxon>Archelosauria</taxon>
        <taxon>Archosauria</taxon>
        <taxon>Dinosauria</taxon>
        <taxon>Saurischia</taxon>
        <taxon>Theropoda</taxon>
        <taxon>Coelurosauria</taxon>
        <taxon>Aves</taxon>
        <taxon>Neognathae</taxon>
        <taxon>Neoaves</taxon>
        <taxon>Telluraves</taxon>
        <taxon>Australaves</taxon>
        <taxon>Passeriformes</taxon>
        <taxon>Passeroidea</taxon>
        <taxon>Parulidae</taxon>
        <taxon>Geothlypis</taxon>
    </lineage>
</organism>
<keyword evidence="1" id="KW-0325">Glycoprotein</keyword>
<proteinExistence type="predicted"/>
<feature type="domain" description="MHC class II beta chain N-terminal" evidence="3">
    <location>
        <begin position="8"/>
        <end position="71"/>
    </location>
</feature>
<gene>
    <name evidence="4" type="primary">Getr-DAB</name>
</gene>
<dbReference type="EMBL" id="KP735897">
    <property type="protein sequence ID" value="AJS15278.1"/>
    <property type="molecule type" value="Genomic_DNA"/>
</dbReference>
<dbReference type="InterPro" id="IPR000353">
    <property type="entry name" value="MHC_II_b_N"/>
</dbReference>
<dbReference type="AlphaFoldDB" id="A0A0D3RXN1"/>
<dbReference type="InterPro" id="IPR011162">
    <property type="entry name" value="MHC_I/II-like_Ag-recog"/>
</dbReference>